<keyword evidence="4 7" id="KW-0547">Nucleotide-binding</keyword>
<accession>A0A642ULS2</accession>
<evidence type="ECO:0000313" key="8">
    <source>
        <dbReference type="EMBL" id="KAA8901333.1"/>
    </source>
</evidence>
<dbReference type="AlphaFoldDB" id="A0A642ULS2"/>
<dbReference type="GO" id="GO:0005739">
    <property type="term" value="C:mitochondrion"/>
    <property type="evidence" value="ECO:0007669"/>
    <property type="project" value="TreeGrafter"/>
</dbReference>
<proteinExistence type="inferred from homology"/>
<comment type="caution">
    <text evidence="8">The sequence shown here is derived from an EMBL/GenBank/DDBJ whole genome shotgun (WGS) entry which is preliminary data.</text>
</comment>
<keyword evidence="3" id="KW-0479">Metal-binding</keyword>
<evidence type="ECO:0000256" key="1">
    <source>
        <dbReference type="ARBA" id="ARBA00008276"/>
    </source>
</evidence>
<organism evidence="8 9">
    <name type="scientific">Diutina rugosa</name>
    <name type="common">Yeast</name>
    <name type="synonym">Candida rugosa</name>
    <dbReference type="NCBI Taxonomy" id="5481"/>
    <lineage>
        <taxon>Eukaryota</taxon>
        <taxon>Fungi</taxon>
        <taxon>Dikarya</taxon>
        <taxon>Ascomycota</taxon>
        <taxon>Saccharomycotina</taxon>
        <taxon>Pichiomycetes</taxon>
        <taxon>Debaryomycetaceae</taxon>
        <taxon>Diutina</taxon>
    </lineage>
</organism>
<evidence type="ECO:0000256" key="4">
    <source>
        <dbReference type="ARBA" id="ARBA00022741"/>
    </source>
</evidence>
<keyword evidence="9" id="KW-1185">Reference proteome</keyword>
<dbReference type="VEuPathDB" id="FungiDB:DIURU_003278"/>
<dbReference type="OMA" id="NENYLVY"/>
<dbReference type="GO" id="GO:0004326">
    <property type="term" value="F:tetrahydrofolylpolyglutamate synthase activity"/>
    <property type="evidence" value="ECO:0007669"/>
    <property type="project" value="InterPro"/>
</dbReference>
<dbReference type="UniPathway" id="UPA00850"/>
<dbReference type="GeneID" id="54781929"/>
<name>A0A642ULS2_DIURU</name>
<dbReference type="GO" id="GO:0005524">
    <property type="term" value="F:ATP binding"/>
    <property type="evidence" value="ECO:0007669"/>
    <property type="project" value="UniProtKB-KW"/>
</dbReference>
<dbReference type="EMBL" id="SWFT01000104">
    <property type="protein sequence ID" value="KAA8901333.1"/>
    <property type="molecule type" value="Genomic_DNA"/>
</dbReference>
<dbReference type="PIRSF" id="PIRSF001563">
    <property type="entry name" value="Folylpolyglu_synth"/>
    <property type="match status" value="1"/>
</dbReference>
<dbReference type="Proteomes" id="UP000449547">
    <property type="component" value="Unassembled WGS sequence"/>
</dbReference>
<dbReference type="GO" id="GO:0008841">
    <property type="term" value="F:dihydrofolate synthase activity"/>
    <property type="evidence" value="ECO:0007669"/>
    <property type="project" value="UniProtKB-EC"/>
</dbReference>
<dbReference type="EC" id="6.3.2.12" evidence="7"/>
<dbReference type="InterPro" id="IPR036565">
    <property type="entry name" value="Mur-like_cat_sf"/>
</dbReference>
<gene>
    <name evidence="8" type="ORF">DIURU_003278</name>
</gene>
<keyword evidence="5 7" id="KW-0067">ATP-binding</keyword>
<dbReference type="GO" id="GO:0006730">
    <property type="term" value="P:one-carbon metabolic process"/>
    <property type="evidence" value="ECO:0007669"/>
    <property type="project" value="UniProtKB-KW"/>
</dbReference>
<dbReference type="InterPro" id="IPR001645">
    <property type="entry name" value="Folylpolyglutamate_synth"/>
</dbReference>
<dbReference type="SUPFAM" id="SSF53244">
    <property type="entry name" value="MurD-like peptide ligases, peptide-binding domain"/>
    <property type="match status" value="1"/>
</dbReference>
<evidence type="ECO:0000256" key="3">
    <source>
        <dbReference type="ARBA" id="ARBA00022723"/>
    </source>
</evidence>
<evidence type="ECO:0000313" key="9">
    <source>
        <dbReference type="Proteomes" id="UP000449547"/>
    </source>
</evidence>
<dbReference type="NCBIfam" id="TIGR01499">
    <property type="entry name" value="folC"/>
    <property type="match status" value="1"/>
</dbReference>
<dbReference type="GO" id="GO:0005829">
    <property type="term" value="C:cytosol"/>
    <property type="evidence" value="ECO:0007669"/>
    <property type="project" value="TreeGrafter"/>
</dbReference>
<evidence type="ECO:0000256" key="6">
    <source>
        <dbReference type="ARBA" id="ARBA00022842"/>
    </source>
</evidence>
<comment type="catalytic activity">
    <reaction evidence="7">
        <text>7,8-dihydropteroate + L-glutamate + ATP = 7,8-dihydrofolate + ADP + phosphate + H(+)</text>
        <dbReference type="Rhea" id="RHEA:23584"/>
        <dbReference type="ChEBI" id="CHEBI:15378"/>
        <dbReference type="ChEBI" id="CHEBI:17839"/>
        <dbReference type="ChEBI" id="CHEBI:29985"/>
        <dbReference type="ChEBI" id="CHEBI:30616"/>
        <dbReference type="ChEBI" id="CHEBI:43474"/>
        <dbReference type="ChEBI" id="CHEBI:57451"/>
        <dbReference type="ChEBI" id="CHEBI:456216"/>
        <dbReference type="EC" id="6.3.2.12"/>
    </reaction>
</comment>
<comment type="similarity">
    <text evidence="1 7">Belongs to the folylpolyglutamate synthase family.</text>
</comment>
<keyword evidence="7" id="KW-0554">One-carbon metabolism</keyword>
<dbReference type="Gene3D" id="3.90.190.20">
    <property type="entry name" value="Mur ligase, C-terminal domain"/>
    <property type="match status" value="1"/>
</dbReference>
<keyword evidence="6" id="KW-0460">Magnesium</keyword>
<dbReference type="RefSeq" id="XP_034011904.1">
    <property type="nucleotide sequence ID" value="XM_034156022.1"/>
</dbReference>
<dbReference type="InterPro" id="IPR036615">
    <property type="entry name" value="Mur_ligase_C_dom_sf"/>
</dbReference>
<dbReference type="PANTHER" id="PTHR11136:SF0">
    <property type="entry name" value="DIHYDROFOLATE SYNTHETASE-RELATED"/>
    <property type="match status" value="1"/>
</dbReference>
<dbReference type="InterPro" id="IPR018109">
    <property type="entry name" value="Folylpolyglutamate_synth_CS"/>
</dbReference>
<sequence>MPIDLGLSRVLVLLKHLNNPQIAFRAIHVAGTNGKGSTLAYLSSILTAANVRNGRFTSPHMLYYNDCIHINGEVYPLQKYRQISDLVVEKDRLHNIGCTEFELLTVTAFKIFEVEQVDVALIEVGLGGRLDATNVLPGFDESKGKDTGGVIASGITKIARDHESLLGDTLTAIAGEKAGILKSGVPCVVDSTNEDEVLDVVRARAHELGCAIDEVSTTDLISYSPLAGSYQQQNLAVALGLLKAARINVPHQTIIDGIKNTHWAGRLQSITVKELPILLDGAHNENAAIELGKYLQKFRPSGIIFVVAMTSGKSIAKLLKHVTIKDKDTVVATTFTTPENMPWISCYPTEELARRAGKYVDDVVQSSGVSIMETLDTIRQRKEKENDTRPVVVCGSLYLCGDVLRAVTPQ</sequence>
<dbReference type="Gene3D" id="3.40.1190.10">
    <property type="entry name" value="Mur-like, catalytic domain"/>
    <property type="match status" value="1"/>
</dbReference>
<comment type="pathway">
    <text evidence="7">Cofactor biosynthesis; tetrahydrofolylpolyglutamate biosynthesis.</text>
</comment>
<evidence type="ECO:0000256" key="7">
    <source>
        <dbReference type="PIRNR" id="PIRNR001563"/>
    </source>
</evidence>
<dbReference type="SUPFAM" id="SSF53623">
    <property type="entry name" value="MurD-like peptide ligases, catalytic domain"/>
    <property type="match status" value="1"/>
</dbReference>
<protein>
    <recommendedName>
        <fullName evidence="7">Dihydrofolate synthetase</fullName>
        <ecNumber evidence="7">6.3.2.12</ecNumber>
    </recommendedName>
</protein>
<reference evidence="8 9" key="1">
    <citation type="submission" date="2019-07" db="EMBL/GenBank/DDBJ databases">
        <title>Genome assembly of two rare yeast pathogens: Diutina rugosa and Trichomonascus ciferrii.</title>
        <authorList>
            <person name="Mixao V."/>
            <person name="Saus E."/>
            <person name="Hansen A."/>
            <person name="Lass-Flor C."/>
            <person name="Gabaldon T."/>
        </authorList>
    </citation>
    <scope>NUCLEOTIDE SEQUENCE [LARGE SCALE GENOMIC DNA]</scope>
    <source>
        <strain evidence="8 9">CBS 613</strain>
    </source>
</reference>
<dbReference type="PROSITE" id="PS01012">
    <property type="entry name" value="FOLYLPOLYGLU_SYNT_2"/>
    <property type="match status" value="1"/>
</dbReference>
<evidence type="ECO:0000256" key="2">
    <source>
        <dbReference type="ARBA" id="ARBA00022598"/>
    </source>
</evidence>
<keyword evidence="2 7" id="KW-0436">Ligase</keyword>
<evidence type="ECO:0000256" key="5">
    <source>
        <dbReference type="ARBA" id="ARBA00022840"/>
    </source>
</evidence>
<dbReference type="GO" id="GO:0046872">
    <property type="term" value="F:metal ion binding"/>
    <property type="evidence" value="ECO:0007669"/>
    <property type="project" value="UniProtKB-KW"/>
</dbReference>
<dbReference type="PANTHER" id="PTHR11136">
    <property type="entry name" value="FOLYLPOLYGLUTAMATE SYNTHASE-RELATED"/>
    <property type="match status" value="1"/>
</dbReference>
<dbReference type="OrthoDB" id="5212574at2759"/>